<dbReference type="PANTHER" id="PTHR43864:SF1">
    <property type="entry name" value="XANTHINE PHOSPHORIBOSYLTRANSFERASE"/>
    <property type="match status" value="1"/>
</dbReference>
<dbReference type="Gene3D" id="3.40.50.2020">
    <property type="match status" value="1"/>
</dbReference>
<proteinExistence type="inferred from homology"/>
<dbReference type="PANTHER" id="PTHR43864">
    <property type="entry name" value="HYPOXANTHINE/GUANINE PHOSPHORIBOSYLTRANSFERASE"/>
    <property type="match status" value="1"/>
</dbReference>
<dbReference type="CDD" id="cd06223">
    <property type="entry name" value="PRTases_typeI"/>
    <property type="match status" value="1"/>
</dbReference>
<gene>
    <name evidence="5" type="primary">xpt</name>
    <name evidence="8" type="ORF">K8P03_06260</name>
</gene>
<dbReference type="Proteomes" id="UP000734271">
    <property type="component" value="Unassembled WGS sequence"/>
</dbReference>
<dbReference type="InterPro" id="IPR050118">
    <property type="entry name" value="Pur/Pyrimidine_PRTase"/>
</dbReference>
<comment type="subunit">
    <text evidence="5">Homodimer.</text>
</comment>
<feature type="binding site" evidence="5">
    <location>
        <begin position="128"/>
        <end position="132"/>
    </location>
    <ligand>
        <name>5-phospho-alpha-D-ribose 1-diphosphate</name>
        <dbReference type="ChEBI" id="CHEBI:58017"/>
    </ligand>
</feature>
<dbReference type="SUPFAM" id="SSF53271">
    <property type="entry name" value="PRTase-like"/>
    <property type="match status" value="1"/>
</dbReference>
<dbReference type="InterPro" id="IPR029057">
    <property type="entry name" value="PRTase-like"/>
</dbReference>
<feature type="binding site" evidence="5">
    <location>
        <position position="20"/>
    </location>
    <ligand>
        <name>xanthine</name>
        <dbReference type="ChEBI" id="CHEBI:17712"/>
    </ligand>
</feature>
<evidence type="ECO:0000256" key="1">
    <source>
        <dbReference type="ARBA" id="ARBA00022490"/>
    </source>
</evidence>
<dbReference type="InterPro" id="IPR010079">
    <property type="entry name" value="Xanthine_PRibTrfase"/>
</dbReference>
<dbReference type="NCBIfam" id="NF006671">
    <property type="entry name" value="PRK09219.1"/>
    <property type="match status" value="1"/>
</dbReference>
<sequence length="196" mass="21717">MKELEERILKDGIVIGPDILKVDSFLNQQIDSKLIHKMGIEFANYFRDKKIDKVLTVESSGIAPALATALELEVNCVFARKKQSLTTGDNFYHSSVYSFTKQVTNELIVSKDFIKEGENVLMIDDFLANGQAAKGMIAIVRQAGANPAGLGIVIEKSFSEGRELIEDMDIDIYSLARIAKLEDGKITFVEESKLPA</sequence>
<evidence type="ECO:0000256" key="5">
    <source>
        <dbReference type="HAMAP-Rule" id="MF_01184"/>
    </source>
</evidence>
<feature type="binding site" evidence="5">
    <location>
        <position position="27"/>
    </location>
    <ligand>
        <name>xanthine</name>
        <dbReference type="ChEBI" id="CHEBI:17712"/>
    </ligand>
</feature>
<accession>A0ABS7SZ92</accession>
<evidence type="ECO:0000256" key="2">
    <source>
        <dbReference type="ARBA" id="ARBA00022676"/>
    </source>
</evidence>
<comment type="caution">
    <text evidence="8">The sequence shown here is derived from an EMBL/GenBank/DDBJ whole genome shotgun (WGS) entry which is preliminary data.</text>
</comment>
<dbReference type="NCBIfam" id="TIGR01744">
    <property type="entry name" value="XPRTase"/>
    <property type="match status" value="1"/>
</dbReference>
<dbReference type="InterPro" id="IPR000836">
    <property type="entry name" value="PRTase_dom"/>
</dbReference>
<comment type="catalytic activity">
    <reaction evidence="5">
        <text>XMP + diphosphate = xanthine + 5-phospho-alpha-D-ribose 1-diphosphate</text>
        <dbReference type="Rhea" id="RHEA:10800"/>
        <dbReference type="ChEBI" id="CHEBI:17712"/>
        <dbReference type="ChEBI" id="CHEBI:33019"/>
        <dbReference type="ChEBI" id="CHEBI:57464"/>
        <dbReference type="ChEBI" id="CHEBI:58017"/>
        <dbReference type="EC" id="2.4.2.22"/>
    </reaction>
</comment>
<comment type="subcellular location">
    <subcellularLocation>
        <location evidence="5">Cytoplasm</location>
    </subcellularLocation>
</comment>
<protein>
    <recommendedName>
        <fullName evidence="5 6">Xanthine phosphoribosyltransferase</fullName>
        <shortName evidence="5">XPRTase</shortName>
        <ecNumber evidence="5 6">2.4.2.22</ecNumber>
    </recommendedName>
</protein>
<organism evidence="8 9">
    <name type="scientific">Anaerococcus murdochii</name>
    <dbReference type="NCBI Taxonomy" id="411577"/>
    <lineage>
        <taxon>Bacteria</taxon>
        <taxon>Bacillati</taxon>
        <taxon>Bacillota</taxon>
        <taxon>Tissierellia</taxon>
        <taxon>Tissierellales</taxon>
        <taxon>Peptoniphilaceae</taxon>
        <taxon>Anaerococcus</taxon>
    </lineage>
</organism>
<keyword evidence="4 5" id="KW-0660">Purine salvage</keyword>
<comment type="pathway">
    <text evidence="5">Purine metabolism; XMP biosynthesis via salvage pathway; XMP from xanthine: step 1/1.</text>
</comment>
<keyword evidence="1 5" id="KW-0963">Cytoplasm</keyword>
<dbReference type="GO" id="GO:0000310">
    <property type="term" value="F:xanthine phosphoribosyltransferase activity"/>
    <property type="evidence" value="ECO:0007669"/>
    <property type="project" value="UniProtKB-EC"/>
</dbReference>
<feature type="domain" description="Phosphoribosyltransferase" evidence="7">
    <location>
        <begin position="43"/>
        <end position="163"/>
    </location>
</feature>
<evidence type="ECO:0000256" key="3">
    <source>
        <dbReference type="ARBA" id="ARBA00022679"/>
    </source>
</evidence>
<evidence type="ECO:0000259" key="7">
    <source>
        <dbReference type="Pfam" id="PF00156"/>
    </source>
</evidence>
<evidence type="ECO:0000256" key="6">
    <source>
        <dbReference type="NCBIfam" id="TIGR01744"/>
    </source>
</evidence>
<evidence type="ECO:0000313" key="8">
    <source>
        <dbReference type="EMBL" id="MBZ2386882.1"/>
    </source>
</evidence>
<feature type="binding site" evidence="5">
    <location>
        <position position="156"/>
    </location>
    <ligand>
        <name>xanthine</name>
        <dbReference type="ChEBI" id="CHEBI:17712"/>
    </ligand>
</feature>
<dbReference type="EMBL" id="JAIPME010000002">
    <property type="protein sequence ID" value="MBZ2386882.1"/>
    <property type="molecule type" value="Genomic_DNA"/>
</dbReference>
<name>A0ABS7SZ92_9FIRM</name>
<dbReference type="EC" id="2.4.2.22" evidence="5 6"/>
<comment type="function">
    <text evidence="5">Converts the preformed base xanthine, a product of nucleic acid breakdown, to xanthosine 5'-monophosphate (XMP), so it can be reused for RNA or DNA synthesis.</text>
</comment>
<comment type="similarity">
    <text evidence="5">Belongs to the purine/pyrimidine phosphoribosyltransferase family. Xpt subfamily.</text>
</comment>
<keyword evidence="3 5" id="KW-0808">Transferase</keyword>
<reference evidence="8 9" key="1">
    <citation type="submission" date="2021-08" db="EMBL/GenBank/DDBJ databases">
        <title>FDA dAtabase for Regulatory Grade micrObial Sequences (FDA-ARGOS): Supporting development and validation of Infectious Disease Dx tests.</title>
        <authorList>
            <person name="Sproer C."/>
            <person name="Gronow S."/>
            <person name="Severitt S."/>
            <person name="Schroder I."/>
            <person name="Tallon L."/>
            <person name="Sadzewicz L."/>
            <person name="Zhao X."/>
            <person name="Boylan J."/>
            <person name="Ott S."/>
            <person name="Bowen H."/>
            <person name="Vavikolanu K."/>
            <person name="Hazen T."/>
            <person name="Aluvathingal J."/>
            <person name="Nadendla S."/>
            <person name="Lowell S."/>
            <person name="Myers T."/>
            <person name="Yan Y."/>
            <person name="Sichtig H."/>
        </authorList>
    </citation>
    <scope>NUCLEOTIDE SEQUENCE [LARGE SCALE GENOMIC DNA]</scope>
    <source>
        <strain evidence="8 9">FDAARGOS_1460</strain>
    </source>
</reference>
<dbReference type="Pfam" id="PF00156">
    <property type="entry name" value="Pribosyltran"/>
    <property type="match status" value="1"/>
</dbReference>
<evidence type="ECO:0000313" key="9">
    <source>
        <dbReference type="Proteomes" id="UP000734271"/>
    </source>
</evidence>
<dbReference type="RefSeq" id="WP_223419436.1">
    <property type="nucleotide sequence ID" value="NZ_JAIPME010000002.1"/>
</dbReference>
<keyword evidence="9" id="KW-1185">Reference proteome</keyword>
<dbReference type="HAMAP" id="MF_01184">
    <property type="entry name" value="XPRTase"/>
    <property type="match status" value="1"/>
</dbReference>
<evidence type="ECO:0000256" key="4">
    <source>
        <dbReference type="ARBA" id="ARBA00022726"/>
    </source>
</evidence>
<keyword evidence="2 5" id="KW-0328">Glycosyltransferase</keyword>